<dbReference type="EMBL" id="UINC01051001">
    <property type="protein sequence ID" value="SVB64636.1"/>
    <property type="molecule type" value="Genomic_DNA"/>
</dbReference>
<sequence length="146" mass="16866">MYPEFFKLHRYLAYAVLIFVTLFTFYSLWRWLTGREYPARDKLLGLIAMLATHIQFTLGLVLYFLSPTVQQAFKDFGLAMKSSNLRLYAVEHPLVMLIAVVLLTVARIKTKKSDSNSAHKTNFILHAIALLFILSRIPWAKWLGLS</sequence>
<keyword evidence="1" id="KW-0472">Membrane</keyword>
<evidence type="ECO:0008006" key="3">
    <source>
        <dbReference type="Google" id="ProtNLM"/>
    </source>
</evidence>
<dbReference type="AlphaFoldDB" id="A0A382FND4"/>
<evidence type="ECO:0000313" key="2">
    <source>
        <dbReference type="EMBL" id="SVB64636.1"/>
    </source>
</evidence>
<name>A0A382FND4_9ZZZZ</name>
<feature type="transmembrane region" description="Helical" evidence="1">
    <location>
        <begin position="43"/>
        <end position="65"/>
    </location>
</feature>
<keyword evidence="1" id="KW-1133">Transmembrane helix</keyword>
<feature type="transmembrane region" description="Helical" evidence="1">
    <location>
        <begin position="123"/>
        <end position="140"/>
    </location>
</feature>
<keyword evidence="1" id="KW-0812">Transmembrane</keyword>
<feature type="transmembrane region" description="Helical" evidence="1">
    <location>
        <begin position="85"/>
        <end position="103"/>
    </location>
</feature>
<accession>A0A382FND4</accession>
<gene>
    <name evidence="2" type="ORF">METZ01_LOCUS217490</name>
</gene>
<proteinExistence type="predicted"/>
<reference evidence="2" key="1">
    <citation type="submission" date="2018-05" db="EMBL/GenBank/DDBJ databases">
        <authorList>
            <person name="Lanie J.A."/>
            <person name="Ng W.-L."/>
            <person name="Kazmierczak K.M."/>
            <person name="Andrzejewski T.M."/>
            <person name="Davidsen T.M."/>
            <person name="Wayne K.J."/>
            <person name="Tettelin H."/>
            <person name="Glass J.I."/>
            <person name="Rusch D."/>
            <person name="Podicherti R."/>
            <person name="Tsui H.-C.T."/>
            <person name="Winkler M.E."/>
        </authorList>
    </citation>
    <scope>NUCLEOTIDE SEQUENCE</scope>
</reference>
<organism evidence="2">
    <name type="scientific">marine metagenome</name>
    <dbReference type="NCBI Taxonomy" id="408172"/>
    <lineage>
        <taxon>unclassified sequences</taxon>
        <taxon>metagenomes</taxon>
        <taxon>ecological metagenomes</taxon>
    </lineage>
</organism>
<feature type="transmembrane region" description="Helical" evidence="1">
    <location>
        <begin position="12"/>
        <end position="31"/>
    </location>
</feature>
<evidence type="ECO:0000256" key="1">
    <source>
        <dbReference type="SAM" id="Phobius"/>
    </source>
</evidence>
<protein>
    <recommendedName>
        <fullName evidence="3">Cytochrome b561 bacterial/Ni-hydrogenase domain-containing protein</fullName>
    </recommendedName>
</protein>